<feature type="transmembrane region" description="Helical" evidence="8">
    <location>
        <begin position="47"/>
        <end position="66"/>
    </location>
</feature>
<dbReference type="GO" id="GO:0005886">
    <property type="term" value="C:plasma membrane"/>
    <property type="evidence" value="ECO:0007669"/>
    <property type="project" value="UniProtKB-SubCell"/>
</dbReference>
<sequence length="293" mass="30818">MPSAEPGRLPSRKPPGRGRRCCVCKPLHAPPGRVARPWPGAGGAMSAIDPLAILTIVVALGLGGFVKGATGSGAPLIAVPVIAAFYDVRFAIVVMVVPNIVLNVMQVWSYRQHVTGRGVALWMCVGAVPGMAIGTLLLSRLPAEALKLGLGVILVIYLVLRLVDPDFALPPRVALRLSLPVGVMGGILQGAAGMSGPLAMLFLSTQSLARPVFIATISVFYLTNAVVQAPALWAEGLLTAEGMIFSTIALVPVLVAMPLGGRVGRRMSTETFNRWILVLIAVLAVRLLWRAFA</sequence>
<dbReference type="PANTHER" id="PTHR30269:SF37">
    <property type="entry name" value="MEMBRANE TRANSPORTER PROTEIN"/>
    <property type="match status" value="1"/>
</dbReference>
<feature type="transmembrane region" description="Helical" evidence="8">
    <location>
        <begin position="183"/>
        <end position="203"/>
    </location>
</feature>
<organism evidence="9 10">
    <name type="scientific">Histidinibacterium lentulum</name>
    <dbReference type="NCBI Taxonomy" id="2480588"/>
    <lineage>
        <taxon>Bacteria</taxon>
        <taxon>Pseudomonadati</taxon>
        <taxon>Pseudomonadota</taxon>
        <taxon>Alphaproteobacteria</taxon>
        <taxon>Rhodobacterales</taxon>
        <taxon>Paracoccaceae</taxon>
        <taxon>Histidinibacterium</taxon>
    </lineage>
</organism>
<protein>
    <recommendedName>
        <fullName evidence="8">Probable membrane transporter protein</fullName>
    </recommendedName>
</protein>
<reference evidence="9 10" key="1">
    <citation type="submission" date="2018-10" db="EMBL/GenBank/DDBJ databases">
        <title>Histidinibacterium lentulum gen. nov., sp. nov., a marine bacterium from the culture broth of Picochlorum sp. 122.</title>
        <authorList>
            <person name="Wang G."/>
        </authorList>
    </citation>
    <scope>NUCLEOTIDE SEQUENCE [LARGE SCALE GENOMIC DNA]</scope>
    <source>
        <strain evidence="9 10">B17</strain>
    </source>
</reference>
<dbReference type="Pfam" id="PF01925">
    <property type="entry name" value="TauE"/>
    <property type="match status" value="1"/>
</dbReference>
<comment type="subcellular location">
    <subcellularLocation>
        <location evidence="1 8">Cell membrane</location>
        <topology evidence="1 8">Multi-pass membrane protein</topology>
    </subcellularLocation>
</comment>
<name>A0A3N2QYQ9_9RHOB</name>
<feature type="transmembrane region" description="Helical" evidence="8">
    <location>
        <begin position="78"/>
        <end position="100"/>
    </location>
</feature>
<evidence type="ECO:0000256" key="8">
    <source>
        <dbReference type="RuleBase" id="RU363041"/>
    </source>
</evidence>
<evidence type="ECO:0000256" key="5">
    <source>
        <dbReference type="ARBA" id="ARBA00022692"/>
    </source>
</evidence>
<proteinExistence type="inferred from homology"/>
<keyword evidence="4 8" id="KW-1003">Cell membrane</keyword>
<evidence type="ECO:0000313" key="9">
    <source>
        <dbReference type="EMBL" id="ROU00341.1"/>
    </source>
</evidence>
<comment type="caution">
    <text evidence="9">The sequence shown here is derived from an EMBL/GenBank/DDBJ whole genome shotgun (WGS) entry which is preliminary data.</text>
</comment>
<dbReference type="EMBL" id="RDRB01000006">
    <property type="protein sequence ID" value="ROU00341.1"/>
    <property type="molecule type" value="Genomic_DNA"/>
</dbReference>
<evidence type="ECO:0000256" key="7">
    <source>
        <dbReference type="ARBA" id="ARBA00023136"/>
    </source>
</evidence>
<dbReference type="InterPro" id="IPR002781">
    <property type="entry name" value="TM_pro_TauE-like"/>
</dbReference>
<evidence type="ECO:0000256" key="4">
    <source>
        <dbReference type="ARBA" id="ARBA00022475"/>
    </source>
</evidence>
<feature type="transmembrane region" description="Helical" evidence="8">
    <location>
        <begin position="243"/>
        <end position="260"/>
    </location>
</feature>
<feature type="transmembrane region" description="Helical" evidence="8">
    <location>
        <begin position="120"/>
        <end position="138"/>
    </location>
</feature>
<keyword evidence="3" id="KW-0813">Transport</keyword>
<feature type="transmembrane region" description="Helical" evidence="8">
    <location>
        <begin position="212"/>
        <end position="231"/>
    </location>
</feature>
<keyword evidence="7 8" id="KW-0472">Membrane</keyword>
<dbReference type="Proteomes" id="UP000268016">
    <property type="component" value="Unassembled WGS sequence"/>
</dbReference>
<evidence type="ECO:0000256" key="2">
    <source>
        <dbReference type="ARBA" id="ARBA00009142"/>
    </source>
</evidence>
<feature type="transmembrane region" description="Helical" evidence="8">
    <location>
        <begin position="145"/>
        <end position="163"/>
    </location>
</feature>
<evidence type="ECO:0000256" key="6">
    <source>
        <dbReference type="ARBA" id="ARBA00022989"/>
    </source>
</evidence>
<dbReference type="PANTHER" id="PTHR30269">
    <property type="entry name" value="TRANSMEMBRANE PROTEIN YFCA"/>
    <property type="match status" value="1"/>
</dbReference>
<comment type="similarity">
    <text evidence="2 8">Belongs to the 4-toluene sulfonate uptake permease (TSUP) (TC 2.A.102) family.</text>
</comment>
<keyword evidence="6 8" id="KW-1133">Transmembrane helix</keyword>
<feature type="transmembrane region" description="Helical" evidence="8">
    <location>
        <begin position="272"/>
        <end position="292"/>
    </location>
</feature>
<dbReference type="InterPro" id="IPR052017">
    <property type="entry name" value="TSUP"/>
</dbReference>
<dbReference type="AlphaFoldDB" id="A0A3N2QYQ9"/>
<evidence type="ECO:0000256" key="3">
    <source>
        <dbReference type="ARBA" id="ARBA00022448"/>
    </source>
</evidence>
<keyword evidence="10" id="KW-1185">Reference proteome</keyword>
<evidence type="ECO:0000313" key="10">
    <source>
        <dbReference type="Proteomes" id="UP000268016"/>
    </source>
</evidence>
<accession>A0A3N2QYQ9</accession>
<evidence type="ECO:0000256" key="1">
    <source>
        <dbReference type="ARBA" id="ARBA00004651"/>
    </source>
</evidence>
<gene>
    <name evidence="9" type="ORF">EAT49_13930</name>
</gene>
<keyword evidence="5 8" id="KW-0812">Transmembrane</keyword>
<dbReference type="OrthoDB" id="5195497at2"/>